<dbReference type="GO" id="GO:0016491">
    <property type="term" value="F:oxidoreductase activity"/>
    <property type="evidence" value="ECO:0007669"/>
    <property type="project" value="UniProtKB-KW"/>
</dbReference>
<protein>
    <submittedName>
        <fullName evidence="2">Dihydropyrimidine dehydrogenase [NADP+] alpha subunit</fullName>
        <ecNumber evidence="2">1.3.1.2</ecNumber>
    </submittedName>
</protein>
<dbReference type="GO" id="GO:0051536">
    <property type="term" value="F:iron-sulfur cluster binding"/>
    <property type="evidence" value="ECO:0007669"/>
    <property type="project" value="InterPro"/>
</dbReference>
<dbReference type="HOGENOM" id="CLU_000422_3_3_4"/>
<evidence type="ECO:0000313" key="3">
    <source>
        <dbReference type="Proteomes" id="UP000007437"/>
    </source>
</evidence>
<feature type="domain" description="4Fe-4S ferredoxin-type" evidence="1">
    <location>
        <begin position="34"/>
        <end position="64"/>
    </location>
</feature>
<organism evidence="2 3">
    <name type="scientific">Mycetohabitans rhizoxinica (strain DSM 19002 / CIP 109453 / HKI 454)</name>
    <name type="common">Paraburkholderia rhizoxinica</name>
    <dbReference type="NCBI Taxonomy" id="882378"/>
    <lineage>
        <taxon>Bacteria</taxon>
        <taxon>Pseudomonadati</taxon>
        <taxon>Pseudomonadota</taxon>
        <taxon>Betaproteobacteria</taxon>
        <taxon>Burkholderiales</taxon>
        <taxon>Burkholderiaceae</taxon>
        <taxon>Mycetohabitans</taxon>
    </lineage>
</organism>
<sequence length="467" mass="49006">MMSSSQTGDITAGRLSADQLAANFADVAPPLGAHAAVVEANRCHYCYDAPCVSACPTGIDIPGFIRKIGNGNLKGAARDILLVNPLGGMCARVCPTEILCEGACVRNKQDGKPVAIGALQRHATDHQMAREATSGKPLFTRAADTGRHVAVVGSGPAGLACAHTLAQAGHRVTIFDAHDKPGGLNEYGIAAYKTVDDFAQREVRWLLSIGGIELRAGQRLGRDITVARLCAQFDAVFIGIGLSGVNALHVDGETIDGVLDAVDFIARLRQSVTLDAVPVGRRVVVIGGGNTAIDAAVQSLKLGAQQVTMVYRRSVEQMSATWAEREFARKQGVVLREWARPLCIVGAPHPQPGLRPQVSAVRFEATTLDADGKLVGTGETFNIDADVVLKAIGQTLIPDGLEARLLTVDGGRIVVDADGATSMPGVWAGGDCTNHPGLDLTVQAVQDGKLAAHAIHRHFTRTAVKAA</sequence>
<dbReference type="SUPFAM" id="SSF51971">
    <property type="entry name" value="Nucleotide-binding domain"/>
    <property type="match status" value="2"/>
</dbReference>
<dbReference type="Gene3D" id="3.50.50.60">
    <property type="entry name" value="FAD/NAD(P)-binding domain"/>
    <property type="match status" value="2"/>
</dbReference>
<dbReference type="PANTHER" id="PTHR42783">
    <property type="entry name" value="GLUTAMATE SYNTHASE [NADPH] SMALL CHAIN"/>
    <property type="match status" value="1"/>
</dbReference>
<dbReference type="InterPro" id="IPR017896">
    <property type="entry name" value="4Fe4S_Fe-S-bd"/>
</dbReference>
<dbReference type="PANTHER" id="PTHR42783:SF3">
    <property type="entry name" value="GLUTAMATE SYNTHASE [NADPH] SMALL CHAIN-RELATED"/>
    <property type="match status" value="1"/>
</dbReference>
<name>E5AUA7_MYCRK</name>
<dbReference type="Pfam" id="PF14691">
    <property type="entry name" value="Fer4_20"/>
    <property type="match status" value="1"/>
</dbReference>
<dbReference type="Proteomes" id="UP000007437">
    <property type="component" value="Plasmid pBRH01"/>
</dbReference>
<keyword evidence="2" id="KW-0560">Oxidoreductase</keyword>
<proteinExistence type="predicted"/>
<dbReference type="eggNOG" id="COG0493">
    <property type="taxonomic scope" value="Bacteria"/>
</dbReference>
<gene>
    <name evidence="2" type="ordered locus">RBRH_00602</name>
</gene>
<evidence type="ECO:0000259" key="1">
    <source>
        <dbReference type="PROSITE" id="PS51379"/>
    </source>
</evidence>
<dbReference type="KEGG" id="brh:RBRH_00602"/>
<reference evidence="2 3" key="1">
    <citation type="journal article" date="2011" name="J. Bacteriol.">
        <title>Complete genome sequence of Burkholderia rhizoxinica, an endosymbiont of Rhizopus microsporus.</title>
        <authorList>
            <person name="Lackner G."/>
            <person name="Moebius N."/>
            <person name="Partida-Martinez L."/>
            <person name="Hertweck C."/>
        </authorList>
    </citation>
    <scope>NUCLEOTIDE SEQUENCE [LARGE SCALE GENOMIC DNA]</scope>
    <source>
        <strain evidence="3">DSM 19002 / CIP 109453 / HKI 454</strain>
        <plasmid evidence="2 3">pBRH01</plasmid>
    </source>
</reference>
<dbReference type="InterPro" id="IPR023753">
    <property type="entry name" value="FAD/NAD-binding_dom"/>
</dbReference>
<dbReference type="InterPro" id="IPR036188">
    <property type="entry name" value="FAD/NAD-bd_sf"/>
</dbReference>
<dbReference type="SUPFAM" id="SSF46548">
    <property type="entry name" value="alpha-helical ferredoxin"/>
    <property type="match status" value="1"/>
</dbReference>
<dbReference type="InterPro" id="IPR009051">
    <property type="entry name" value="Helical_ferredxn"/>
</dbReference>
<dbReference type="InterPro" id="IPR028261">
    <property type="entry name" value="DPD_II"/>
</dbReference>
<dbReference type="PROSITE" id="PS51379">
    <property type="entry name" value="4FE4S_FER_2"/>
    <property type="match status" value="1"/>
</dbReference>
<dbReference type="EMBL" id="FR687360">
    <property type="protein sequence ID" value="CBW76681.1"/>
    <property type="molecule type" value="Genomic_DNA"/>
</dbReference>
<dbReference type="EC" id="1.3.1.2" evidence="2"/>
<accession>E5AUA7</accession>
<dbReference type="Pfam" id="PF07992">
    <property type="entry name" value="Pyr_redox_2"/>
    <property type="match status" value="1"/>
</dbReference>
<dbReference type="PRINTS" id="PR00419">
    <property type="entry name" value="ADXRDTASE"/>
</dbReference>
<dbReference type="Gene3D" id="1.10.1060.10">
    <property type="entry name" value="Alpha-helical ferredoxin"/>
    <property type="match status" value="1"/>
</dbReference>
<keyword evidence="2" id="KW-0614">Plasmid</keyword>
<dbReference type="AlphaFoldDB" id="E5AUA7"/>
<evidence type="ECO:0000313" key="2">
    <source>
        <dbReference type="EMBL" id="CBW76681.1"/>
    </source>
</evidence>
<geneLocation type="plasmid" evidence="2 3">
    <name>pBRH01</name>
</geneLocation>